<dbReference type="PANTHER" id="PTHR42801">
    <property type="entry name" value="THIOREDOXIN-DEPENDENT PEROXIDE REDUCTASE"/>
    <property type="match status" value="1"/>
</dbReference>
<keyword evidence="8" id="KW-0539">Nucleus</keyword>
<evidence type="ECO:0000256" key="6">
    <source>
        <dbReference type="ARBA" id="ARBA00023002"/>
    </source>
</evidence>
<name>A0A5N6THL8_ASPAV</name>
<dbReference type="PANTHER" id="PTHR42801:SF23">
    <property type="entry name" value="PEROXIREDOXIN DOT5"/>
    <property type="match status" value="1"/>
</dbReference>
<feature type="domain" description="Thioredoxin" evidence="15">
    <location>
        <begin position="37"/>
        <end position="204"/>
    </location>
</feature>
<evidence type="ECO:0000313" key="16">
    <source>
        <dbReference type="EMBL" id="KAE8145591.1"/>
    </source>
</evidence>
<evidence type="ECO:0000256" key="9">
    <source>
        <dbReference type="ARBA" id="ARBA00023284"/>
    </source>
</evidence>
<dbReference type="InterPro" id="IPR050924">
    <property type="entry name" value="Peroxiredoxin_BCP/PrxQ"/>
</dbReference>
<evidence type="ECO:0000256" key="2">
    <source>
        <dbReference type="ARBA" id="ARBA00011245"/>
    </source>
</evidence>
<evidence type="ECO:0000256" key="1">
    <source>
        <dbReference type="ARBA" id="ARBA00004123"/>
    </source>
</evidence>
<dbReference type="GO" id="GO:0005737">
    <property type="term" value="C:cytoplasm"/>
    <property type="evidence" value="ECO:0007669"/>
    <property type="project" value="TreeGrafter"/>
</dbReference>
<evidence type="ECO:0000313" key="17">
    <source>
        <dbReference type="Proteomes" id="UP000325780"/>
    </source>
</evidence>
<accession>A0A5N6THL8</accession>
<keyword evidence="7" id="KW-1015">Disulfide bond</keyword>
<reference evidence="16 17" key="1">
    <citation type="submission" date="2019-04" db="EMBL/GenBank/DDBJ databases">
        <title>Friends and foes A comparative genomics study of 23 Aspergillus species from section Flavi.</title>
        <authorList>
            <consortium name="DOE Joint Genome Institute"/>
            <person name="Kjaerbolling I."/>
            <person name="Vesth T."/>
            <person name="Frisvad J.C."/>
            <person name="Nybo J.L."/>
            <person name="Theobald S."/>
            <person name="Kildgaard S."/>
            <person name="Isbrandt T."/>
            <person name="Kuo A."/>
            <person name="Sato A."/>
            <person name="Lyhne E.K."/>
            <person name="Kogle M.E."/>
            <person name="Wiebenga A."/>
            <person name="Kun R.S."/>
            <person name="Lubbers R.J."/>
            <person name="Makela M.R."/>
            <person name="Barry K."/>
            <person name="Chovatia M."/>
            <person name="Clum A."/>
            <person name="Daum C."/>
            <person name="Haridas S."/>
            <person name="He G."/>
            <person name="LaButti K."/>
            <person name="Lipzen A."/>
            <person name="Mondo S."/>
            <person name="Riley R."/>
            <person name="Salamov A."/>
            <person name="Simmons B.A."/>
            <person name="Magnuson J.K."/>
            <person name="Henrissat B."/>
            <person name="Mortensen U.H."/>
            <person name="Larsen T.O."/>
            <person name="Devries R.P."/>
            <person name="Grigoriev I.V."/>
            <person name="Machida M."/>
            <person name="Baker S.E."/>
            <person name="Andersen M.R."/>
        </authorList>
    </citation>
    <scope>NUCLEOTIDE SEQUENCE [LARGE SCALE GENOMIC DNA]</scope>
    <source>
        <strain evidence="16 17">IBT 18842</strain>
    </source>
</reference>
<dbReference type="GO" id="GO:0034599">
    <property type="term" value="P:cellular response to oxidative stress"/>
    <property type="evidence" value="ECO:0007669"/>
    <property type="project" value="UniProtKB-ARBA"/>
</dbReference>
<evidence type="ECO:0000256" key="10">
    <source>
        <dbReference type="ARBA" id="ARBA00032824"/>
    </source>
</evidence>
<evidence type="ECO:0000256" key="14">
    <source>
        <dbReference type="SAM" id="MobiDB-lite"/>
    </source>
</evidence>
<dbReference type="EMBL" id="ML742330">
    <property type="protein sequence ID" value="KAE8145591.1"/>
    <property type="molecule type" value="Genomic_DNA"/>
</dbReference>
<evidence type="ECO:0000256" key="8">
    <source>
        <dbReference type="ARBA" id="ARBA00023242"/>
    </source>
</evidence>
<evidence type="ECO:0000256" key="4">
    <source>
        <dbReference type="ARBA" id="ARBA00022559"/>
    </source>
</evidence>
<evidence type="ECO:0000256" key="7">
    <source>
        <dbReference type="ARBA" id="ARBA00023157"/>
    </source>
</evidence>
<keyword evidence="17" id="KW-1185">Reference proteome</keyword>
<organism evidence="16 17">
    <name type="scientific">Aspergillus avenaceus</name>
    <dbReference type="NCBI Taxonomy" id="36643"/>
    <lineage>
        <taxon>Eukaryota</taxon>
        <taxon>Fungi</taxon>
        <taxon>Dikarya</taxon>
        <taxon>Ascomycota</taxon>
        <taxon>Pezizomycotina</taxon>
        <taxon>Eurotiomycetes</taxon>
        <taxon>Eurotiomycetidae</taxon>
        <taxon>Eurotiales</taxon>
        <taxon>Aspergillaceae</taxon>
        <taxon>Aspergillus</taxon>
        <taxon>Aspergillus subgen. Circumdati</taxon>
    </lineage>
</organism>
<dbReference type="GO" id="GO:0005634">
    <property type="term" value="C:nucleus"/>
    <property type="evidence" value="ECO:0007669"/>
    <property type="project" value="UniProtKB-SubCell"/>
</dbReference>
<dbReference type="InterPro" id="IPR000866">
    <property type="entry name" value="AhpC/TSA"/>
</dbReference>
<dbReference type="EC" id="1.11.1.24" evidence="3"/>
<comment type="subunit">
    <text evidence="2">Monomer.</text>
</comment>
<dbReference type="FunFam" id="3.40.30.10:FF:000157">
    <property type="entry name" value="DOT5p Nuclear thiol peroxidase"/>
    <property type="match status" value="1"/>
</dbReference>
<keyword evidence="9" id="KW-0676">Redox-active center</keyword>
<evidence type="ECO:0000259" key="15">
    <source>
        <dbReference type="PROSITE" id="PS51352"/>
    </source>
</evidence>
<protein>
    <recommendedName>
        <fullName evidence="3">thioredoxin-dependent peroxiredoxin</fullName>
        <ecNumber evidence="3">1.11.1.24</ecNumber>
    </recommendedName>
    <alternativeName>
        <fullName evidence="13">Nuclear thiol peroxidase</fullName>
    </alternativeName>
    <alternativeName>
        <fullName evidence="10">Thioredoxin peroxidase</fullName>
    </alternativeName>
</protein>
<sequence>MVELRKRKAPTQPATSSVAGKRSKKCQQSLIAENPAAQPKKTAPGLPSDNLTAAGDSLVLKGFGGEIETNDGVKTDLEKLVDESKSGVLLFTYPRASTPGCTKQACMFRDSHNYLSSTGFSVYGLSTDSLKANSTFRTKQKLPFPLLCDSASTLIAALGLKRVPKGTIRGVVAVDKQGKVLLLKSGGPDATVEAARQLVASAPNNDRNIQKTIS</sequence>
<dbReference type="PROSITE" id="PS51352">
    <property type="entry name" value="THIOREDOXIN_2"/>
    <property type="match status" value="1"/>
</dbReference>
<dbReference type="InterPro" id="IPR013766">
    <property type="entry name" value="Thioredoxin_domain"/>
</dbReference>
<gene>
    <name evidence="16" type="ORF">BDV25DRAFT_164289</name>
</gene>
<evidence type="ECO:0000256" key="11">
    <source>
        <dbReference type="ARBA" id="ARBA00038489"/>
    </source>
</evidence>
<dbReference type="Gene3D" id="3.40.30.10">
    <property type="entry name" value="Glutaredoxin"/>
    <property type="match status" value="1"/>
</dbReference>
<comment type="subcellular location">
    <subcellularLocation>
        <location evidence="1">Nucleus</location>
    </subcellularLocation>
</comment>
<dbReference type="SUPFAM" id="SSF52833">
    <property type="entry name" value="Thioredoxin-like"/>
    <property type="match status" value="1"/>
</dbReference>
<dbReference type="Pfam" id="PF00578">
    <property type="entry name" value="AhpC-TSA"/>
    <property type="match status" value="1"/>
</dbReference>
<feature type="region of interest" description="Disordered" evidence="14">
    <location>
        <begin position="1"/>
        <end position="27"/>
    </location>
</feature>
<dbReference type="GO" id="GO:0008379">
    <property type="term" value="F:thioredoxin peroxidase activity"/>
    <property type="evidence" value="ECO:0007669"/>
    <property type="project" value="TreeGrafter"/>
</dbReference>
<comment type="catalytic activity">
    <reaction evidence="12">
        <text>a hydroperoxide + [thioredoxin]-dithiol = an alcohol + [thioredoxin]-disulfide + H2O</text>
        <dbReference type="Rhea" id="RHEA:62620"/>
        <dbReference type="Rhea" id="RHEA-COMP:10698"/>
        <dbReference type="Rhea" id="RHEA-COMP:10700"/>
        <dbReference type="ChEBI" id="CHEBI:15377"/>
        <dbReference type="ChEBI" id="CHEBI:29950"/>
        <dbReference type="ChEBI" id="CHEBI:30879"/>
        <dbReference type="ChEBI" id="CHEBI:35924"/>
        <dbReference type="ChEBI" id="CHEBI:50058"/>
        <dbReference type="EC" id="1.11.1.24"/>
    </reaction>
</comment>
<dbReference type="CDD" id="cd03017">
    <property type="entry name" value="PRX_BCP"/>
    <property type="match status" value="1"/>
</dbReference>
<evidence type="ECO:0000256" key="12">
    <source>
        <dbReference type="ARBA" id="ARBA00049091"/>
    </source>
</evidence>
<keyword evidence="6" id="KW-0560">Oxidoreductase</keyword>
<keyword evidence="4" id="KW-0575">Peroxidase</keyword>
<proteinExistence type="inferred from homology"/>
<keyword evidence="5" id="KW-0049">Antioxidant</keyword>
<evidence type="ECO:0000256" key="3">
    <source>
        <dbReference type="ARBA" id="ARBA00013017"/>
    </source>
</evidence>
<evidence type="ECO:0000256" key="5">
    <source>
        <dbReference type="ARBA" id="ARBA00022862"/>
    </source>
</evidence>
<dbReference type="InterPro" id="IPR036249">
    <property type="entry name" value="Thioredoxin-like_sf"/>
</dbReference>
<dbReference type="GO" id="GO:0045454">
    <property type="term" value="P:cell redox homeostasis"/>
    <property type="evidence" value="ECO:0007669"/>
    <property type="project" value="TreeGrafter"/>
</dbReference>
<dbReference type="Proteomes" id="UP000325780">
    <property type="component" value="Unassembled WGS sequence"/>
</dbReference>
<evidence type="ECO:0000256" key="13">
    <source>
        <dbReference type="ARBA" id="ARBA00077538"/>
    </source>
</evidence>
<comment type="similarity">
    <text evidence="11">Belongs to the peroxiredoxin family. BCP/PrxQ subfamily.</text>
</comment>
<dbReference type="AlphaFoldDB" id="A0A5N6THL8"/>
<dbReference type="OrthoDB" id="338622at2759"/>